<dbReference type="Pfam" id="PF07980">
    <property type="entry name" value="SusD_RagB"/>
    <property type="match status" value="1"/>
</dbReference>
<dbReference type="Gene3D" id="1.25.40.390">
    <property type="match status" value="1"/>
</dbReference>
<evidence type="ECO:0000256" key="1">
    <source>
        <dbReference type="ARBA" id="ARBA00004442"/>
    </source>
</evidence>
<dbReference type="STRING" id="1033731.SAMN05444145_105274"/>
<evidence type="ECO:0000256" key="4">
    <source>
        <dbReference type="ARBA" id="ARBA00023136"/>
    </source>
</evidence>
<name>A0A1H4DGI6_9BACT</name>
<accession>A0A1H4DGI6</accession>
<dbReference type="OrthoDB" id="617686at2"/>
<evidence type="ECO:0000259" key="8">
    <source>
        <dbReference type="Pfam" id="PF14322"/>
    </source>
</evidence>
<evidence type="ECO:0000259" key="7">
    <source>
        <dbReference type="Pfam" id="PF07980"/>
    </source>
</evidence>
<dbReference type="InterPro" id="IPR012944">
    <property type="entry name" value="SusD_RagB_dom"/>
</dbReference>
<comment type="subcellular location">
    <subcellularLocation>
        <location evidence="1">Cell outer membrane</location>
    </subcellularLocation>
</comment>
<dbReference type="Proteomes" id="UP000183253">
    <property type="component" value="Unassembled WGS sequence"/>
</dbReference>
<dbReference type="RefSeq" id="WP_010260841.1">
    <property type="nucleotide sequence ID" value="NZ_CAEG01000005.1"/>
</dbReference>
<protein>
    <submittedName>
        <fullName evidence="9">Starch-binding associating with outer membrane</fullName>
    </submittedName>
</protein>
<evidence type="ECO:0000313" key="10">
    <source>
        <dbReference type="Proteomes" id="UP000183253"/>
    </source>
</evidence>
<evidence type="ECO:0000256" key="5">
    <source>
        <dbReference type="ARBA" id="ARBA00023237"/>
    </source>
</evidence>
<dbReference type="PROSITE" id="PS51257">
    <property type="entry name" value="PROKAR_LIPOPROTEIN"/>
    <property type="match status" value="1"/>
</dbReference>
<dbReference type="GO" id="GO:0009279">
    <property type="term" value="C:cell outer membrane"/>
    <property type="evidence" value="ECO:0007669"/>
    <property type="project" value="UniProtKB-SubCell"/>
</dbReference>
<evidence type="ECO:0000313" key="9">
    <source>
        <dbReference type="EMBL" id="SEA71668.1"/>
    </source>
</evidence>
<dbReference type="InterPro" id="IPR011990">
    <property type="entry name" value="TPR-like_helical_dom_sf"/>
</dbReference>
<dbReference type="EMBL" id="FNRI01000005">
    <property type="protein sequence ID" value="SEA71668.1"/>
    <property type="molecule type" value="Genomic_DNA"/>
</dbReference>
<comment type="similarity">
    <text evidence="2">Belongs to the SusD family.</text>
</comment>
<keyword evidence="3 6" id="KW-0732">Signal</keyword>
<keyword evidence="10" id="KW-1185">Reference proteome</keyword>
<dbReference type="SUPFAM" id="SSF48452">
    <property type="entry name" value="TPR-like"/>
    <property type="match status" value="1"/>
</dbReference>
<dbReference type="AlphaFoldDB" id="A0A1H4DGI6"/>
<dbReference type="Pfam" id="PF14322">
    <property type="entry name" value="SusD-like_3"/>
    <property type="match status" value="1"/>
</dbReference>
<organism evidence="9 10">
    <name type="scientific">Alistipes timonensis JC136</name>
    <dbReference type="NCBI Taxonomy" id="1033731"/>
    <lineage>
        <taxon>Bacteria</taxon>
        <taxon>Pseudomonadati</taxon>
        <taxon>Bacteroidota</taxon>
        <taxon>Bacteroidia</taxon>
        <taxon>Bacteroidales</taxon>
        <taxon>Rikenellaceae</taxon>
        <taxon>Alistipes</taxon>
    </lineage>
</organism>
<dbReference type="InterPro" id="IPR033985">
    <property type="entry name" value="SusD-like_N"/>
</dbReference>
<evidence type="ECO:0000256" key="2">
    <source>
        <dbReference type="ARBA" id="ARBA00006275"/>
    </source>
</evidence>
<evidence type="ECO:0000256" key="3">
    <source>
        <dbReference type="ARBA" id="ARBA00022729"/>
    </source>
</evidence>
<feature type="domain" description="SusD-like N-terminal" evidence="8">
    <location>
        <begin position="42"/>
        <end position="241"/>
    </location>
</feature>
<feature type="signal peptide" evidence="6">
    <location>
        <begin position="1"/>
        <end position="21"/>
    </location>
</feature>
<keyword evidence="5" id="KW-0998">Cell outer membrane</keyword>
<gene>
    <name evidence="9" type="ORF">SAMN05444145_105274</name>
</gene>
<feature type="domain" description="RagB/SusD" evidence="7">
    <location>
        <begin position="378"/>
        <end position="514"/>
    </location>
</feature>
<keyword evidence="4" id="KW-0472">Membrane</keyword>
<evidence type="ECO:0000256" key="6">
    <source>
        <dbReference type="SAM" id="SignalP"/>
    </source>
</evidence>
<reference evidence="9 10" key="1">
    <citation type="submission" date="2016-10" db="EMBL/GenBank/DDBJ databases">
        <authorList>
            <person name="de Groot N.N."/>
        </authorList>
    </citation>
    <scope>NUCLEOTIDE SEQUENCE [LARGE SCALE GENOMIC DNA]</scope>
    <source>
        <strain evidence="9 10">DSM 25383</strain>
    </source>
</reference>
<proteinExistence type="inferred from homology"/>
<feature type="chain" id="PRO_5010187139" evidence="6">
    <location>
        <begin position="22"/>
        <end position="514"/>
    </location>
</feature>
<sequence>MKKILSYVAVFSLVVAASSCSLEKFPETMYAENNTSGTGDAETAINTRELLEGQLTAMYNYMKGDFQNYWYQLIVLAESRADNAYGCPGETKTMAVEQNQLDSDNEFAATMWNYSMNAVDYANQVICNIDLVKENDPSLTEKEYQEWLSEALCWRAYIWINMMQMFGEIPMLTEIPPAINADNIEEVYPLYFPSRVSKETVGEQIVKDIEEYACKYAPDMDASNKFKITKGFAYGLMARFYSMREFRDWSKVVSACEAVEGMGYSLCDSYGDLWAYTTGDTGMAAMNTRESIFEVQWSSQTSGSWLWMMFHRNAYVPNDSFSWAKWSTPSRNLTRAYNAEGDTERLNASVVYDECGWSYQYPSDEYAFMHKFPTNVTPVYVMRLADIRLLHAEALANSGDPGGAADIVDAIRDRAGLGKLTDAQRASETQMREAVLNERRLELAMEGFRWFDLMRYGNDYSKLIEVCDGVNVKGSSSYDAYFKDRRAMNDNRVLLPIPTSVLDDNTNIEQNLGY</sequence>